<dbReference type="AlphaFoldDB" id="A0ABD0YX93"/>
<accession>A0ABD0YX93</accession>
<evidence type="ECO:0000313" key="3">
    <source>
        <dbReference type="Proteomes" id="UP001558652"/>
    </source>
</evidence>
<sequence>FSGGEGVRIENLNVPDSVRNGSSRTVLDCVYSLENPMDKEGLVVKWYFNDHPNPVYQWIPNKRPQDLGVLKGKLNLDYRASDDESMAHRALEIVNPTIDLSGEYRCAVSTFTTEATQSKKMVIYGELQTRFVCLH</sequence>
<keyword evidence="3" id="KW-1185">Reference proteome</keyword>
<dbReference type="InterPro" id="IPR007110">
    <property type="entry name" value="Ig-like_dom"/>
</dbReference>
<evidence type="ECO:0000313" key="2">
    <source>
        <dbReference type="EMBL" id="KAL1124448.1"/>
    </source>
</evidence>
<dbReference type="PANTHER" id="PTHR21261:SF2">
    <property type="entry name" value="GH04238P-RELATED"/>
    <property type="match status" value="1"/>
</dbReference>
<comment type="caution">
    <text evidence="2">The sequence shown here is derived from an EMBL/GenBank/DDBJ whole genome shotgun (WGS) entry which is preliminary data.</text>
</comment>
<evidence type="ECO:0000259" key="1">
    <source>
        <dbReference type="PROSITE" id="PS50835"/>
    </source>
</evidence>
<reference evidence="2 3" key="1">
    <citation type="submission" date="2024-07" db="EMBL/GenBank/DDBJ databases">
        <title>Chromosome-level genome assembly of the water stick insect Ranatra chinensis (Heteroptera: Nepidae).</title>
        <authorList>
            <person name="Liu X."/>
        </authorList>
    </citation>
    <scope>NUCLEOTIDE SEQUENCE [LARGE SCALE GENOMIC DNA]</scope>
    <source>
        <strain evidence="2">Cailab_2021Rc</strain>
        <tissue evidence="2">Muscle</tissue>
    </source>
</reference>
<dbReference type="Gene3D" id="2.60.40.10">
    <property type="entry name" value="Immunoglobulins"/>
    <property type="match status" value="1"/>
</dbReference>
<feature type="non-terminal residue" evidence="2">
    <location>
        <position position="1"/>
    </location>
</feature>
<feature type="domain" description="Ig-like" evidence="1">
    <location>
        <begin position="18"/>
        <end position="122"/>
    </location>
</feature>
<dbReference type="EMBL" id="JBFDAA010000010">
    <property type="protein sequence ID" value="KAL1124448.1"/>
    <property type="molecule type" value="Genomic_DNA"/>
</dbReference>
<name>A0ABD0YX93_9HEMI</name>
<organism evidence="2 3">
    <name type="scientific">Ranatra chinensis</name>
    <dbReference type="NCBI Taxonomy" id="642074"/>
    <lineage>
        <taxon>Eukaryota</taxon>
        <taxon>Metazoa</taxon>
        <taxon>Ecdysozoa</taxon>
        <taxon>Arthropoda</taxon>
        <taxon>Hexapoda</taxon>
        <taxon>Insecta</taxon>
        <taxon>Pterygota</taxon>
        <taxon>Neoptera</taxon>
        <taxon>Paraneoptera</taxon>
        <taxon>Hemiptera</taxon>
        <taxon>Heteroptera</taxon>
        <taxon>Panheteroptera</taxon>
        <taxon>Nepomorpha</taxon>
        <taxon>Nepidae</taxon>
        <taxon>Ranatrinae</taxon>
        <taxon>Ranatra</taxon>
    </lineage>
</organism>
<dbReference type="PANTHER" id="PTHR21261">
    <property type="entry name" value="BEAT PROTEIN"/>
    <property type="match status" value="1"/>
</dbReference>
<dbReference type="InterPro" id="IPR036179">
    <property type="entry name" value="Ig-like_dom_sf"/>
</dbReference>
<dbReference type="Proteomes" id="UP001558652">
    <property type="component" value="Unassembled WGS sequence"/>
</dbReference>
<proteinExistence type="predicted"/>
<dbReference type="InterPro" id="IPR013783">
    <property type="entry name" value="Ig-like_fold"/>
</dbReference>
<protein>
    <recommendedName>
        <fullName evidence="1">Ig-like domain-containing protein</fullName>
    </recommendedName>
</protein>
<dbReference type="SUPFAM" id="SSF48726">
    <property type="entry name" value="Immunoglobulin"/>
    <property type="match status" value="1"/>
</dbReference>
<gene>
    <name evidence="2" type="ORF">AAG570_001074</name>
</gene>
<dbReference type="PROSITE" id="PS50835">
    <property type="entry name" value="IG_LIKE"/>
    <property type="match status" value="1"/>
</dbReference>